<keyword evidence="2" id="KW-1185">Reference proteome</keyword>
<dbReference type="Proteomes" id="UP001165960">
    <property type="component" value="Unassembled WGS sequence"/>
</dbReference>
<gene>
    <name evidence="1" type="ORF">DSO57_1001810</name>
</gene>
<organism evidence="1 2">
    <name type="scientific">Entomophthora muscae</name>
    <dbReference type="NCBI Taxonomy" id="34485"/>
    <lineage>
        <taxon>Eukaryota</taxon>
        <taxon>Fungi</taxon>
        <taxon>Fungi incertae sedis</taxon>
        <taxon>Zoopagomycota</taxon>
        <taxon>Entomophthoromycotina</taxon>
        <taxon>Entomophthoromycetes</taxon>
        <taxon>Entomophthorales</taxon>
        <taxon>Entomophthoraceae</taxon>
        <taxon>Entomophthora</taxon>
    </lineage>
</organism>
<comment type="caution">
    <text evidence="1">The sequence shown here is derived from an EMBL/GenBank/DDBJ whole genome shotgun (WGS) entry which is preliminary data.</text>
</comment>
<reference evidence="1" key="1">
    <citation type="submission" date="2022-04" db="EMBL/GenBank/DDBJ databases">
        <title>Genome of the entomopathogenic fungus Entomophthora muscae.</title>
        <authorList>
            <person name="Elya C."/>
            <person name="Lovett B.R."/>
            <person name="Lee E."/>
            <person name="Macias A.M."/>
            <person name="Hajek A.E."/>
            <person name="De Bivort B.L."/>
            <person name="Kasson M.T."/>
            <person name="De Fine Licht H.H."/>
            <person name="Stajich J.E."/>
        </authorList>
    </citation>
    <scope>NUCLEOTIDE SEQUENCE</scope>
    <source>
        <strain evidence="1">Berkeley</strain>
    </source>
</reference>
<protein>
    <submittedName>
        <fullName evidence="1">Uncharacterized protein</fullName>
    </submittedName>
</protein>
<accession>A0ACC2U7A5</accession>
<dbReference type="EMBL" id="QTSX02001424">
    <property type="protein sequence ID" value="KAJ9082743.1"/>
    <property type="molecule type" value="Genomic_DNA"/>
</dbReference>
<evidence type="ECO:0000313" key="2">
    <source>
        <dbReference type="Proteomes" id="UP001165960"/>
    </source>
</evidence>
<evidence type="ECO:0000313" key="1">
    <source>
        <dbReference type="EMBL" id="KAJ9082743.1"/>
    </source>
</evidence>
<name>A0ACC2U7A5_9FUNG</name>
<proteinExistence type="predicted"/>
<sequence>MGLVKAVKLAENSQKPQAPVIQCTLALQSINGVQKSLVIFGGPGTKIASGCVIAES</sequence>